<gene>
    <name evidence="1" type="ORF">MUK42_21279</name>
</gene>
<evidence type="ECO:0000313" key="1">
    <source>
        <dbReference type="EMBL" id="URE43530.1"/>
    </source>
</evidence>
<reference evidence="1" key="1">
    <citation type="submission" date="2022-05" db="EMBL/GenBank/DDBJ databases">
        <title>The Musa troglodytarum L. genome provides insights into the mechanism of non-climacteric behaviour and enrichment of carotenoids.</title>
        <authorList>
            <person name="Wang J."/>
        </authorList>
    </citation>
    <scope>NUCLEOTIDE SEQUENCE</scope>
    <source>
        <tissue evidence="1">Leaf</tissue>
    </source>
</reference>
<proteinExistence type="predicted"/>
<sequence>MADDDWQIRLVPKANTSRADDALYNQWTVGYGTGGHN</sequence>
<accession>A0A9E7I0P4</accession>
<keyword evidence="2" id="KW-1185">Reference proteome</keyword>
<organism evidence="1 2">
    <name type="scientific">Musa troglodytarum</name>
    <name type="common">fe'i banana</name>
    <dbReference type="NCBI Taxonomy" id="320322"/>
    <lineage>
        <taxon>Eukaryota</taxon>
        <taxon>Viridiplantae</taxon>
        <taxon>Streptophyta</taxon>
        <taxon>Embryophyta</taxon>
        <taxon>Tracheophyta</taxon>
        <taxon>Spermatophyta</taxon>
        <taxon>Magnoliopsida</taxon>
        <taxon>Liliopsida</taxon>
        <taxon>Zingiberales</taxon>
        <taxon>Musaceae</taxon>
        <taxon>Musa</taxon>
    </lineage>
</organism>
<dbReference type="AlphaFoldDB" id="A0A9E7I0P4"/>
<name>A0A9E7I0P4_9LILI</name>
<dbReference type="EMBL" id="CP097511">
    <property type="protein sequence ID" value="URE43530.1"/>
    <property type="molecule type" value="Genomic_DNA"/>
</dbReference>
<evidence type="ECO:0000313" key="2">
    <source>
        <dbReference type="Proteomes" id="UP001055439"/>
    </source>
</evidence>
<protein>
    <submittedName>
        <fullName evidence="1">Uncharacterized protein</fullName>
    </submittedName>
</protein>
<dbReference type="Proteomes" id="UP001055439">
    <property type="component" value="Chromosome 9"/>
</dbReference>